<reference evidence="1" key="1">
    <citation type="journal article" date="2014" name="Front. Microbiol.">
        <title>High frequency of phylogenetically diverse reductive dehalogenase-homologous genes in deep subseafloor sedimentary metagenomes.</title>
        <authorList>
            <person name="Kawai M."/>
            <person name="Futagami T."/>
            <person name="Toyoda A."/>
            <person name="Takaki Y."/>
            <person name="Nishi S."/>
            <person name="Hori S."/>
            <person name="Arai W."/>
            <person name="Tsubouchi T."/>
            <person name="Morono Y."/>
            <person name="Uchiyama I."/>
            <person name="Ito T."/>
            <person name="Fujiyama A."/>
            <person name="Inagaki F."/>
            <person name="Takami H."/>
        </authorList>
    </citation>
    <scope>NUCLEOTIDE SEQUENCE</scope>
    <source>
        <strain evidence="1">Expedition CK06-06</strain>
    </source>
</reference>
<feature type="non-terminal residue" evidence="1">
    <location>
        <position position="102"/>
    </location>
</feature>
<name>X0Y6V8_9ZZZZ</name>
<accession>X0Y6V8</accession>
<comment type="caution">
    <text evidence="1">The sequence shown here is derived from an EMBL/GenBank/DDBJ whole genome shotgun (WGS) entry which is preliminary data.</text>
</comment>
<dbReference type="EMBL" id="BARS01053803">
    <property type="protein sequence ID" value="GAG43027.1"/>
    <property type="molecule type" value="Genomic_DNA"/>
</dbReference>
<evidence type="ECO:0000313" key="1">
    <source>
        <dbReference type="EMBL" id="GAG43027.1"/>
    </source>
</evidence>
<gene>
    <name evidence="1" type="ORF">S01H1_79763</name>
</gene>
<dbReference type="AlphaFoldDB" id="X0Y6V8"/>
<proteinExistence type="predicted"/>
<sequence length="102" mass="11359">MRPTVYIETTIPSYYCDDRPGLAGDIARTRQWWDVERGDYECFISPVVLDELASGSYPTQAACLVLVEALPVLGIEPGVLEIAEAYRARRMMPEDPAADAIH</sequence>
<protein>
    <recommendedName>
        <fullName evidence="2">PIN domain-containing protein</fullName>
    </recommendedName>
</protein>
<organism evidence="1">
    <name type="scientific">marine sediment metagenome</name>
    <dbReference type="NCBI Taxonomy" id="412755"/>
    <lineage>
        <taxon>unclassified sequences</taxon>
        <taxon>metagenomes</taxon>
        <taxon>ecological metagenomes</taxon>
    </lineage>
</organism>
<evidence type="ECO:0008006" key="2">
    <source>
        <dbReference type="Google" id="ProtNLM"/>
    </source>
</evidence>